<sequence>MRYETAHGVARHRCAGYRLSRARVLRGVSVLSLDDRSGPDSAQTLFSAGDPDTYAYEASYTRDGELQREERATVAEDGAALVRHTSPELTTEWYQPPNATAHHLIRYTVADGAAIEAVLPLDDIETDAAQSVLDVDRDAGTALVRANGSIVDGRLTEPGGTIVLSGLDRMSYDRTGESESQTVYEPKNGWYDALQEYRVTGASGEVHVDTDTERVSSADVSWTETRPADPYLRYALARLAGGDESVSFSLDYDLAVDAVTLDEPEWAGPLRANE</sequence>
<dbReference type="PATRIC" id="fig|1227490.4.peg.1743"/>
<keyword evidence="2" id="KW-1185">Reference proteome</keyword>
<dbReference type="AlphaFoldDB" id="M0BJ12"/>
<name>M0BJ12_9EURY</name>
<evidence type="ECO:0000313" key="1">
    <source>
        <dbReference type="EMBL" id="ELZ10845.1"/>
    </source>
</evidence>
<protein>
    <submittedName>
        <fullName evidence="1">Uncharacterized protein</fullName>
    </submittedName>
</protein>
<reference evidence="1 2" key="1">
    <citation type="journal article" date="2014" name="PLoS Genet.">
        <title>Phylogenetically driven sequencing of extremely halophilic archaea reveals strategies for static and dynamic osmo-response.</title>
        <authorList>
            <person name="Becker E.A."/>
            <person name="Seitzer P.M."/>
            <person name="Tritt A."/>
            <person name="Larsen D."/>
            <person name="Krusor M."/>
            <person name="Yao A.I."/>
            <person name="Wu D."/>
            <person name="Madern D."/>
            <person name="Eisen J.A."/>
            <person name="Darling A.E."/>
            <person name="Facciotti M.T."/>
        </authorList>
    </citation>
    <scope>NUCLEOTIDE SEQUENCE [LARGE SCALE GENOMIC DNA]</scope>
    <source>
        <strain evidence="1 2">JCM 14624</strain>
    </source>
</reference>
<organism evidence="1 2">
    <name type="scientific">Halovivax asiaticus JCM 14624</name>
    <dbReference type="NCBI Taxonomy" id="1227490"/>
    <lineage>
        <taxon>Archaea</taxon>
        <taxon>Methanobacteriati</taxon>
        <taxon>Methanobacteriota</taxon>
        <taxon>Stenosarchaea group</taxon>
        <taxon>Halobacteria</taxon>
        <taxon>Halobacteriales</taxon>
        <taxon>Natrialbaceae</taxon>
        <taxon>Halovivax</taxon>
    </lineage>
</organism>
<gene>
    <name evidence="1" type="ORF">C479_08538</name>
</gene>
<accession>M0BJ12</accession>
<dbReference type="EMBL" id="AOIQ01000014">
    <property type="protein sequence ID" value="ELZ10845.1"/>
    <property type="molecule type" value="Genomic_DNA"/>
</dbReference>
<proteinExistence type="predicted"/>
<evidence type="ECO:0000313" key="2">
    <source>
        <dbReference type="Proteomes" id="UP000011560"/>
    </source>
</evidence>
<dbReference type="Proteomes" id="UP000011560">
    <property type="component" value="Unassembled WGS sequence"/>
</dbReference>
<comment type="caution">
    <text evidence="1">The sequence shown here is derived from an EMBL/GenBank/DDBJ whole genome shotgun (WGS) entry which is preliminary data.</text>
</comment>